<protein>
    <submittedName>
        <fullName evidence="1">Rubredoxin reductase</fullName>
    </submittedName>
</protein>
<evidence type="ECO:0000313" key="1">
    <source>
        <dbReference type="EMBL" id="DAD66237.1"/>
    </source>
</evidence>
<organism evidence="1">
    <name type="scientific">Siphoviridae sp. ctjfQ5</name>
    <dbReference type="NCBI Taxonomy" id="2823594"/>
    <lineage>
        <taxon>Viruses</taxon>
        <taxon>Duplodnaviria</taxon>
        <taxon>Heunggongvirae</taxon>
        <taxon>Uroviricota</taxon>
        <taxon>Caudoviricetes</taxon>
    </lineage>
</organism>
<accession>A0A8S5L8K5</accession>
<sequence length="76" mass="8360">MKKLTCPVCGTEFIPQIADHYVAVTDNAGSGLSRLAGSAKPETYYDAFDCPQCGCQLRPNTRLVEVPEKEEDHEKS</sequence>
<proteinExistence type="predicted"/>
<reference evidence="1" key="1">
    <citation type="journal article" date="2021" name="Proc. Natl. Acad. Sci. U.S.A.">
        <title>A Catalog of Tens of Thousands of Viruses from Human Metagenomes Reveals Hidden Associations with Chronic Diseases.</title>
        <authorList>
            <person name="Tisza M.J."/>
            <person name="Buck C.B."/>
        </authorList>
    </citation>
    <scope>NUCLEOTIDE SEQUENCE</scope>
    <source>
        <strain evidence="1">CtjfQ5</strain>
    </source>
</reference>
<name>A0A8S5L8K5_9CAUD</name>
<dbReference type="EMBL" id="BK014655">
    <property type="protein sequence ID" value="DAD66237.1"/>
    <property type="molecule type" value="Genomic_DNA"/>
</dbReference>